<dbReference type="PRINTS" id="PR00300">
    <property type="entry name" value="CLPPROTEASEA"/>
</dbReference>
<comment type="function">
    <text evidence="11">Part of a stress-induced multi-chaperone system, it is involved in the recovery of the cell from heat-induced damage, in cooperation with DnaK, DnaJ and GrpE.</text>
</comment>
<evidence type="ECO:0000256" key="3">
    <source>
        <dbReference type="ARBA" id="ARBA00022737"/>
    </source>
</evidence>
<dbReference type="SMART" id="SM00382">
    <property type="entry name" value="AAA"/>
    <property type="match status" value="2"/>
</dbReference>
<dbReference type="SUPFAM" id="SSF81923">
    <property type="entry name" value="Double Clp-N motif"/>
    <property type="match status" value="1"/>
</dbReference>
<sequence>MRLDRFTSKFQIAISDAQSLALGRDHQYIEPVHLMSALLNQDSSAIRPLLTMLNVDVSQLRSSLSELLDRLPQVTGTGGEVQLSNHLGTLFNLCDKISQKRKDKYISSELFVLAAVEDKGQLGDLLRSHGLTSQKVEEAIEKVRGGQQVDDPNAEENRQALEKFTIDLTERAEQGKLDPVIGRDDEIRRTVQVLQRRTKNNPVLIGEPGVGKTAIVEGLAQRIVNGEVPEGLRSKRVLSLDMGSLVAGAKYRGEFEERLKAVLNELAKEEGNVILFIDELHTMVGAGKAEGAMDAGNMLKPALARGELHCVGATTLDEYRQYVEKDAALERRFQKVLVSEPNVEDTVAILRGLKERYELHHAVEITDPAIVAAASLSHRYIADRQLPDKAIDLIDEAASSIRMQIDSKPDSLDRLERRIVQLKIEQQALEKEEDSASQKRLETLRDELEAKEREYAELEEVWNTEKAAVSGAQHIKAALEQARTDMEIARRAGDLSRMSELQYGKIPELEKQLDLASQAEMQEMTLLKNRVTDAEIADVIARQTGIPVSRMLESEKEKLLKMESALHERVVGQDEAVSAVGNAIRRSRAGLADPNRPIGSFLFLGPTGVGKTELCKSLAEFMFDSRDAMVRIDMSEFMEKHSVARLVGAPPGYVGYEEGGYLTEAVRRRPYSVILLDEIEKAHSDVFNILLQVLDDGRLTDGQGRTVDFRNAVVIMTSNLGSEQIQAHFGELDYAGIKRTVMEVAANHFRPEFINRIDEAVVFHPLAEDHIKEIAGLQMQELAHRMGERDFKLEVSDAALAKVAKGGFDPVYGARPLKRAIQQTIENPLAQQILSGELVPGRPVFLDVENDQIIAKQD</sequence>
<dbReference type="PROSITE" id="PS00871">
    <property type="entry name" value="CLPAB_2"/>
    <property type="match status" value="1"/>
</dbReference>
<dbReference type="Gene3D" id="1.10.8.60">
    <property type="match status" value="1"/>
</dbReference>
<evidence type="ECO:0000313" key="13">
    <source>
        <dbReference type="EMBL" id="OOE83804.1"/>
    </source>
</evidence>
<keyword evidence="14" id="KW-1185">Reference proteome</keyword>
<accession>A0ABX3K7K1</accession>
<dbReference type="InterPro" id="IPR027417">
    <property type="entry name" value="P-loop_NTPase"/>
</dbReference>
<evidence type="ECO:0000256" key="6">
    <source>
        <dbReference type="ARBA" id="ARBA00023054"/>
    </source>
</evidence>
<dbReference type="InterPro" id="IPR019489">
    <property type="entry name" value="Clp_ATPase_C"/>
</dbReference>
<dbReference type="InterPro" id="IPR003959">
    <property type="entry name" value="ATPase_AAA_core"/>
</dbReference>
<dbReference type="CDD" id="cd00009">
    <property type="entry name" value="AAA"/>
    <property type="match status" value="1"/>
</dbReference>
<keyword evidence="11" id="KW-0346">Stress response</keyword>
<dbReference type="Gene3D" id="1.10.1780.10">
    <property type="entry name" value="Clp, N-terminal domain"/>
    <property type="match status" value="1"/>
</dbReference>
<comment type="subunit">
    <text evidence="8">Homohexamer. The oligomerization is ATP-dependent.</text>
</comment>
<evidence type="ECO:0000259" key="12">
    <source>
        <dbReference type="PROSITE" id="PS51903"/>
    </source>
</evidence>
<dbReference type="SUPFAM" id="SSF52540">
    <property type="entry name" value="P-loop containing nucleoside triphosphate hydrolases"/>
    <property type="match status" value="2"/>
</dbReference>
<dbReference type="PANTHER" id="PTHR11638:SF18">
    <property type="entry name" value="HEAT SHOCK PROTEIN 104"/>
    <property type="match status" value="1"/>
</dbReference>
<dbReference type="Pfam" id="PF17871">
    <property type="entry name" value="AAA_lid_9"/>
    <property type="match status" value="1"/>
</dbReference>
<evidence type="ECO:0000256" key="9">
    <source>
        <dbReference type="PROSITE-ProRule" id="PRU01251"/>
    </source>
</evidence>
<evidence type="ECO:0000256" key="1">
    <source>
        <dbReference type="ARBA" id="ARBA00008675"/>
    </source>
</evidence>
<dbReference type="InterPro" id="IPR028299">
    <property type="entry name" value="ClpA/B_CS2"/>
</dbReference>
<evidence type="ECO:0000256" key="10">
    <source>
        <dbReference type="RuleBase" id="RU004432"/>
    </source>
</evidence>
<dbReference type="Gene3D" id="3.40.50.300">
    <property type="entry name" value="P-loop containing nucleotide triphosphate hydrolases"/>
    <property type="match status" value="3"/>
</dbReference>
<dbReference type="InterPro" id="IPR004176">
    <property type="entry name" value="Clp_R_N"/>
</dbReference>
<keyword evidence="4 10" id="KW-0547">Nucleotide-binding</keyword>
<evidence type="ECO:0000256" key="5">
    <source>
        <dbReference type="ARBA" id="ARBA00022840"/>
    </source>
</evidence>
<evidence type="ECO:0000256" key="7">
    <source>
        <dbReference type="ARBA" id="ARBA00023186"/>
    </source>
</evidence>
<comment type="similarity">
    <text evidence="1 10">Belongs to the ClpA/ClpB family.</text>
</comment>
<dbReference type="Proteomes" id="UP000188627">
    <property type="component" value="Unassembled WGS sequence"/>
</dbReference>
<evidence type="ECO:0000256" key="2">
    <source>
        <dbReference type="ARBA" id="ARBA00017574"/>
    </source>
</evidence>
<keyword evidence="6 11" id="KW-0175">Coiled coil</keyword>
<keyword evidence="11" id="KW-0963">Cytoplasm</keyword>
<evidence type="ECO:0000256" key="8">
    <source>
        <dbReference type="ARBA" id="ARBA00026057"/>
    </source>
</evidence>
<keyword evidence="7 10" id="KW-0143">Chaperone</keyword>
<evidence type="ECO:0000313" key="14">
    <source>
        <dbReference type="Proteomes" id="UP000188627"/>
    </source>
</evidence>
<proteinExistence type="inferred from homology"/>
<name>A0ABX3K7K1_9GAMM</name>
<dbReference type="CDD" id="cd19499">
    <property type="entry name" value="RecA-like_ClpB_Hsp104-like"/>
    <property type="match status" value="1"/>
</dbReference>
<evidence type="ECO:0000256" key="4">
    <source>
        <dbReference type="ARBA" id="ARBA00022741"/>
    </source>
</evidence>
<keyword evidence="5 10" id="KW-0067">ATP-binding</keyword>
<feature type="coiled-coil region" evidence="11">
    <location>
        <begin position="412"/>
        <end position="492"/>
    </location>
</feature>
<dbReference type="PROSITE" id="PS00870">
    <property type="entry name" value="CLPAB_1"/>
    <property type="match status" value="1"/>
</dbReference>
<dbReference type="InterPro" id="IPR001270">
    <property type="entry name" value="ClpA/B"/>
</dbReference>
<dbReference type="Pfam" id="PF07724">
    <property type="entry name" value="AAA_2"/>
    <property type="match status" value="1"/>
</dbReference>
<evidence type="ECO:0000256" key="11">
    <source>
        <dbReference type="RuleBase" id="RU362034"/>
    </source>
</evidence>
<comment type="caution">
    <text evidence="13">The sequence shown here is derived from an EMBL/GenBank/DDBJ whole genome shotgun (WGS) entry which is preliminary data.</text>
</comment>
<dbReference type="InterPro" id="IPR036628">
    <property type="entry name" value="Clp_N_dom_sf"/>
</dbReference>
<dbReference type="RefSeq" id="WP_077773335.1">
    <property type="nucleotide sequence ID" value="NZ_MUFC01000030.1"/>
</dbReference>
<dbReference type="Pfam" id="PF02861">
    <property type="entry name" value="Clp_N"/>
    <property type="match status" value="1"/>
</dbReference>
<comment type="subcellular location">
    <subcellularLocation>
        <location evidence="11">Cytoplasm</location>
    </subcellularLocation>
</comment>
<dbReference type="SMART" id="SM01086">
    <property type="entry name" value="ClpB_D2-small"/>
    <property type="match status" value="1"/>
</dbReference>
<dbReference type="NCBIfam" id="NF008118">
    <property type="entry name" value="PRK10865.1"/>
    <property type="match status" value="1"/>
</dbReference>
<reference evidence="14" key="1">
    <citation type="submission" date="2017-01" db="EMBL/GenBank/DDBJ databases">
        <title>Draft genome of the species Salinivibrio sharmensis.</title>
        <authorList>
            <person name="Lopez-Hermoso C."/>
            <person name="De La Haba R."/>
            <person name="Sanchez-Porro C."/>
            <person name="Ventosa A."/>
        </authorList>
    </citation>
    <scope>NUCLEOTIDE SEQUENCE [LARGE SCALE GENOMIC DNA]</scope>
    <source>
        <strain evidence="14">CBH463</strain>
    </source>
</reference>
<keyword evidence="3 9" id="KW-0677">Repeat</keyword>
<gene>
    <name evidence="11" type="primary">clpB</name>
    <name evidence="13" type="ORF">BZG74_15350</name>
</gene>
<dbReference type="Pfam" id="PF10431">
    <property type="entry name" value="ClpB_D2-small"/>
    <property type="match status" value="1"/>
</dbReference>
<dbReference type="NCBIfam" id="TIGR03346">
    <property type="entry name" value="chaperone_ClpB"/>
    <property type="match status" value="1"/>
</dbReference>
<dbReference type="InterPro" id="IPR003593">
    <property type="entry name" value="AAA+_ATPase"/>
</dbReference>
<feature type="domain" description="Clp R" evidence="12">
    <location>
        <begin position="3"/>
        <end position="146"/>
    </location>
</feature>
<dbReference type="EMBL" id="MUFC01000030">
    <property type="protein sequence ID" value="OOE83804.1"/>
    <property type="molecule type" value="Genomic_DNA"/>
</dbReference>
<dbReference type="InterPro" id="IPR050130">
    <property type="entry name" value="ClpA_ClpB"/>
</dbReference>
<dbReference type="InterPro" id="IPR017730">
    <property type="entry name" value="Chaperonin_ClpB"/>
</dbReference>
<dbReference type="InterPro" id="IPR041546">
    <property type="entry name" value="ClpA/ClpB_AAA_lid"/>
</dbReference>
<protein>
    <recommendedName>
        <fullName evidence="2 11">Chaperone protein ClpB</fullName>
    </recommendedName>
</protein>
<dbReference type="PROSITE" id="PS51903">
    <property type="entry name" value="CLP_R"/>
    <property type="match status" value="1"/>
</dbReference>
<dbReference type="Pfam" id="PF00004">
    <property type="entry name" value="AAA"/>
    <property type="match status" value="1"/>
</dbReference>
<dbReference type="PANTHER" id="PTHR11638">
    <property type="entry name" value="ATP-DEPENDENT CLP PROTEASE"/>
    <property type="match status" value="1"/>
</dbReference>
<organism evidence="13 14">
    <name type="scientific">Salinivibrio sharmensis</name>
    <dbReference type="NCBI Taxonomy" id="390883"/>
    <lineage>
        <taxon>Bacteria</taxon>
        <taxon>Pseudomonadati</taxon>
        <taxon>Pseudomonadota</taxon>
        <taxon>Gammaproteobacteria</taxon>
        <taxon>Vibrionales</taxon>
        <taxon>Vibrionaceae</taxon>
        <taxon>Salinivibrio</taxon>
    </lineage>
</organism>
<dbReference type="InterPro" id="IPR018368">
    <property type="entry name" value="ClpA/B_CS1"/>
</dbReference>
<comment type="subunit">
    <text evidence="11">Homohexamer; The oligomerization is ATP-dependent.</text>
</comment>